<evidence type="ECO:0000256" key="11">
    <source>
        <dbReference type="ARBA" id="ARBA00023033"/>
    </source>
</evidence>
<organism evidence="15 16">
    <name type="scientific">Xylocopa violacea</name>
    <name type="common">Violet carpenter bee</name>
    <name type="synonym">Apis violacea</name>
    <dbReference type="NCBI Taxonomy" id="135666"/>
    <lineage>
        <taxon>Eukaryota</taxon>
        <taxon>Metazoa</taxon>
        <taxon>Ecdysozoa</taxon>
        <taxon>Arthropoda</taxon>
        <taxon>Hexapoda</taxon>
        <taxon>Insecta</taxon>
        <taxon>Pterygota</taxon>
        <taxon>Neoptera</taxon>
        <taxon>Endopterygota</taxon>
        <taxon>Hymenoptera</taxon>
        <taxon>Apocrita</taxon>
        <taxon>Aculeata</taxon>
        <taxon>Apoidea</taxon>
        <taxon>Anthophila</taxon>
        <taxon>Apidae</taxon>
        <taxon>Xylocopa</taxon>
        <taxon>Xylocopa</taxon>
    </lineage>
</organism>
<dbReference type="PROSITE" id="PS00086">
    <property type="entry name" value="CYTOCHROME_P450"/>
    <property type="match status" value="1"/>
</dbReference>
<dbReference type="Proteomes" id="UP001642520">
    <property type="component" value="Unassembled WGS sequence"/>
</dbReference>
<sequence length="526" mass="60417">MEYTSIALSLVAVSIAIYYYVRKKYDLFKKYGIPHIPPSPVLGNMGPLLTKKKTMKEMIDDIYNLEPEAKYVGLYEFLTPIIMIRDLDLIKAISTKNFDHFPDHRPFVNDDSNPLFSKMLFTQTGDRWREERTMLSPTFTSSKIKNMFRLMTSCAERFTDWLANLPENDREKEMKELLSMYANDVITGCVYGANVDTRKDPKNVFYVYARIATRFTSFMVMLKLLLYRHAPWIAKAFRMRFINSRIEKFFKDVVTETVKERERTGAQQPNVIQLMMNTKSRKAEGRAFSMESIAAHAFTFFFGGFDSVSTQFCFVIRMLAEHPDVQRKLQEEIEEALEKGNGQISYEVMHEMKYLDAVINETMRLYAIVPFLDRVCTSEYELPPAVPGAKPFTVRPGMILWIPSISIQRDPKYFEDPQKFDPDRFLQNGKRILSSGAFLAFGIGPRMCIGNRFALTEIKVLLCHFLARCNVLVGSKTTVPLKLQKGTLSVAVDGGFWLKLEPRKDLHPSLRANGTVDGVANGVVHD</sequence>
<gene>
    <name evidence="15" type="ORF">XYLVIOL_LOCUS9013</name>
</gene>
<reference evidence="15 16" key="1">
    <citation type="submission" date="2024-08" db="EMBL/GenBank/DDBJ databases">
        <authorList>
            <person name="Will J Nash"/>
            <person name="Angela Man"/>
            <person name="Seanna McTaggart"/>
            <person name="Kendall Baker"/>
            <person name="Tom Barker"/>
            <person name="Leah Catchpole"/>
            <person name="Alex Durrant"/>
            <person name="Karim Gharbi"/>
            <person name="Naomi Irish"/>
            <person name="Gemy Kaithakottil"/>
            <person name="Debby Ku"/>
            <person name="Aaliyah Providence"/>
            <person name="Felix Shaw"/>
            <person name="David Swarbreck"/>
            <person name="Chris Watkins"/>
            <person name="Ann M. McCartney"/>
            <person name="Giulio Formenti"/>
            <person name="Alice Mouton"/>
            <person name="Noel Vella"/>
            <person name="Bjorn M von Reumont"/>
            <person name="Adriana Vella"/>
            <person name="Wilfried Haerty"/>
        </authorList>
    </citation>
    <scope>NUCLEOTIDE SEQUENCE [LARGE SCALE GENOMIC DNA]</scope>
</reference>
<feature type="transmembrane region" description="Helical" evidence="14">
    <location>
        <begin position="6"/>
        <end position="21"/>
    </location>
</feature>
<evidence type="ECO:0000256" key="9">
    <source>
        <dbReference type="ARBA" id="ARBA00023002"/>
    </source>
</evidence>
<comment type="subcellular location">
    <subcellularLocation>
        <location evidence="3">Endoplasmic reticulum membrane</location>
        <topology evidence="3">Peripheral membrane protein</topology>
    </subcellularLocation>
    <subcellularLocation>
        <location evidence="2">Microsome membrane</location>
        <topology evidence="2">Peripheral membrane protein</topology>
    </subcellularLocation>
</comment>
<dbReference type="InterPro" id="IPR017972">
    <property type="entry name" value="Cyt_P450_CS"/>
</dbReference>
<evidence type="ECO:0000256" key="2">
    <source>
        <dbReference type="ARBA" id="ARBA00004174"/>
    </source>
</evidence>
<evidence type="ECO:0000256" key="12">
    <source>
        <dbReference type="ARBA" id="ARBA00023136"/>
    </source>
</evidence>
<keyword evidence="12 14" id="KW-0472">Membrane</keyword>
<dbReference type="InterPro" id="IPR050476">
    <property type="entry name" value="Insect_CytP450_Detox"/>
</dbReference>
<comment type="similarity">
    <text evidence="4 13">Belongs to the cytochrome P450 family.</text>
</comment>
<dbReference type="PANTHER" id="PTHR24292:SF54">
    <property type="entry name" value="CYP9F3-RELATED"/>
    <property type="match status" value="1"/>
</dbReference>
<keyword evidence="14" id="KW-0812">Transmembrane</keyword>
<evidence type="ECO:0000313" key="15">
    <source>
        <dbReference type="EMBL" id="CAL7948658.1"/>
    </source>
</evidence>
<keyword evidence="5 13" id="KW-0349">Heme</keyword>
<protein>
    <recommendedName>
        <fullName evidence="17">Cytochrome P450</fullName>
    </recommendedName>
</protein>
<dbReference type="InterPro" id="IPR001128">
    <property type="entry name" value="Cyt_P450"/>
</dbReference>
<dbReference type="EMBL" id="CAXAJV020001299">
    <property type="protein sequence ID" value="CAL7948658.1"/>
    <property type="molecule type" value="Genomic_DNA"/>
</dbReference>
<evidence type="ECO:0000256" key="1">
    <source>
        <dbReference type="ARBA" id="ARBA00001971"/>
    </source>
</evidence>
<dbReference type="Gene3D" id="1.10.630.10">
    <property type="entry name" value="Cytochrome P450"/>
    <property type="match status" value="1"/>
</dbReference>
<evidence type="ECO:0008006" key="17">
    <source>
        <dbReference type="Google" id="ProtNLM"/>
    </source>
</evidence>
<evidence type="ECO:0000256" key="10">
    <source>
        <dbReference type="ARBA" id="ARBA00023004"/>
    </source>
</evidence>
<keyword evidence="6 13" id="KW-0479">Metal-binding</keyword>
<keyword evidence="7" id="KW-0256">Endoplasmic reticulum</keyword>
<dbReference type="PRINTS" id="PR00463">
    <property type="entry name" value="EP450I"/>
</dbReference>
<evidence type="ECO:0000313" key="16">
    <source>
        <dbReference type="Proteomes" id="UP001642520"/>
    </source>
</evidence>
<evidence type="ECO:0000256" key="8">
    <source>
        <dbReference type="ARBA" id="ARBA00022848"/>
    </source>
</evidence>
<dbReference type="CDD" id="cd11056">
    <property type="entry name" value="CYP6-like"/>
    <property type="match status" value="1"/>
</dbReference>
<name>A0ABP1P5W5_XYLVO</name>
<comment type="caution">
    <text evidence="15">The sequence shown here is derived from an EMBL/GenBank/DDBJ whole genome shotgun (WGS) entry which is preliminary data.</text>
</comment>
<evidence type="ECO:0000256" key="4">
    <source>
        <dbReference type="ARBA" id="ARBA00010617"/>
    </source>
</evidence>
<dbReference type="SUPFAM" id="SSF48264">
    <property type="entry name" value="Cytochrome P450"/>
    <property type="match status" value="1"/>
</dbReference>
<comment type="cofactor">
    <cofactor evidence="1">
        <name>heme</name>
        <dbReference type="ChEBI" id="CHEBI:30413"/>
    </cofactor>
</comment>
<evidence type="ECO:0000256" key="13">
    <source>
        <dbReference type="RuleBase" id="RU000461"/>
    </source>
</evidence>
<keyword evidence="16" id="KW-1185">Reference proteome</keyword>
<dbReference type="PANTHER" id="PTHR24292">
    <property type="entry name" value="CYTOCHROME P450"/>
    <property type="match status" value="1"/>
</dbReference>
<keyword evidence="8" id="KW-0492">Microsome</keyword>
<evidence type="ECO:0000256" key="7">
    <source>
        <dbReference type="ARBA" id="ARBA00022824"/>
    </source>
</evidence>
<accession>A0ABP1P5W5</accession>
<evidence type="ECO:0000256" key="6">
    <source>
        <dbReference type="ARBA" id="ARBA00022723"/>
    </source>
</evidence>
<dbReference type="PRINTS" id="PR00385">
    <property type="entry name" value="P450"/>
</dbReference>
<keyword evidence="10 13" id="KW-0408">Iron</keyword>
<dbReference type="InterPro" id="IPR036396">
    <property type="entry name" value="Cyt_P450_sf"/>
</dbReference>
<keyword evidence="11 13" id="KW-0503">Monooxygenase</keyword>
<keyword evidence="9 13" id="KW-0560">Oxidoreductase</keyword>
<proteinExistence type="inferred from homology"/>
<keyword evidence="14" id="KW-1133">Transmembrane helix</keyword>
<evidence type="ECO:0000256" key="14">
    <source>
        <dbReference type="SAM" id="Phobius"/>
    </source>
</evidence>
<evidence type="ECO:0000256" key="5">
    <source>
        <dbReference type="ARBA" id="ARBA00022617"/>
    </source>
</evidence>
<evidence type="ECO:0000256" key="3">
    <source>
        <dbReference type="ARBA" id="ARBA00004406"/>
    </source>
</evidence>
<dbReference type="InterPro" id="IPR002401">
    <property type="entry name" value="Cyt_P450_E_grp-I"/>
</dbReference>
<dbReference type="Pfam" id="PF00067">
    <property type="entry name" value="p450"/>
    <property type="match status" value="1"/>
</dbReference>